<evidence type="ECO:0000256" key="2">
    <source>
        <dbReference type="ARBA" id="ARBA00022478"/>
    </source>
</evidence>
<dbReference type="GO" id="GO:0000428">
    <property type="term" value="C:DNA-directed RNA polymerase complex"/>
    <property type="evidence" value="ECO:0007669"/>
    <property type="project" value="UniProtKB-KW"/>
</dbReference>
<feature type="domain" description="RNA polymerase sigma factor 54 core-binding" evidence="10">
    <location>
        <begin position="106"/>
        <end position="276"/>
    </location>
</feature>
<evidence type="ECO:0000256" key="7">
    <source>
        <dbReference type="ARBA" id="ARBA00023125"/>
    </source>
</evidence>
<evidence type="ECO:0000259" key="9">
    <source>
        <dbReference type="Pfam" id="PF04552"/>
    </source>
</evidence>
<dbReference type="GO" id="GO:0003677">
    <property type="term" value="F:DNA binding"/>
    <property type="evidence" value="ECO:0007669"/>
    <property type="project" value="UniProtKB-KW"/>
</dbReference>
<keyword evidence="12" id="KW-1185">Reference proteome</keyword>
<protein>
    <submittedName>
        <fullName evidence="11">RNA polymerase, sigma 54 subunit, RpoN/SigL</fullName>
    </submittedName>
</protein>
<dbReference type="PRINTS" id="PR00045">
    <property type="entry name" value="SIGMA54FCT"/>
</dbReference>
<dbReference type="GO" id="GO:0006352">
    <property type="term" value="P:DNA-templated transcription initiation"/>
    <property type="evidence" value="ECO:0007669"/>
    <property type="project" value="InterPro"/>
</dbReference>
<keyword evidence="6" id="KW-0731">Sigma factor</keyword>
<accession>A0A1I6FIS2</accession>
<sequence length="423" mass="45325">MSIALEMRMAPRLGLEVSPAMVVFGELLMLPYPAMQFLIDDELSANAALERTDTEECPLCRGAWRARCPVCTVRADRAGGPSMAEARDVAVAEPDTHALLRAVRAEIGTSDAAVVEYVIGSLDEHGLLDQSCAQLAVELGVAEPLVARAVDVIRRTGPPGVGAFTVAECLLLQLDALCLQDELVPLARAVINDHLPALAKGRFAAIATALGVSRGSIRQVLELIRLRLRPYPAFDGNSAATASHVVPDMIVRAHDEIDGEVVVELVEPAMNRLAIRRCGRGDGTASRAHSFLAQLHDRWATLRGVAECAVEHQKEFLLYGGAALAPLTRASVAGELGLHESTVSRAVADKYVLLPDRTVVPLSRFFGVSGGLDEELRRLLVSAAGPVSDQHLTELLREAGYSVARRTVAKHRARLGFAAASLR</sequence>
<dbReference type="EMBL" id="FOYL01000022">
    <property type="protein sequence ID" value="SFR29839.1"/>
    <property type="molecule type" value="Genomic_DNA"/>
</dbReference>
<proteinExistence type="inferred from homology"/>
<name>A0A1I6FIS2_9PSEU</name>
<dbReference type="InterPro" id="IPR007634">
    <property type="entry name" value="RNA_pol_sigma_54_DNA-bd"/>
</dbReference>
<dbReference type="OrthoDB" id="9814402at2"/>
<keyword evidence="8" id="KW-0804">Transcription</keyword>
<evidence type="ECO:0000256" key="5">
    <source>
        <dbReference type="ARBA" id="ARBA00023015"/>
    </source>
</evidence>
<dbReference type="PIRSF" id="PIRSF000774">
    <property type="entry name" value="RpoN"/>
    <property type="match status" value="1"/>
</dbReference>
<dbReference type="Pfam" id="PF04963">
    <property type="entry name" value="Sigma54_CBD"/>
    <property type="match status" value="1"/>
</dbReference>
<dbReference type="Gene3D" id="1.10.10.60">
    <property type="entry name" value="Homeodomain-like"/>
    <property type="match status" value="1"/>
</dbReference>
<dbReference type="AlphaFoldDB" id="A0A1I6FIS2"/>
<comment type="similarity">
    <text evidence="1">Belongs to the sigma-54 factor family.</text>
</comment>
<evidence type="ECO:0000256" key="3">
    <source>
        <dbReference type="ARBA" id="ARBA00022679"/>
    </source>
</evidence>
<dbReference type="InterPro" id="IPR038709">
    <property type="entry name" value="RpoN_core-bd_sf"/>
</dbReference>
<dbReference type="PANTHER" id="PTHR32248">
    <property type="entry name" value="RNA POLYMERASE SIGMA-54 FACTOR"/>
    <property type="match status" value="1"/>
</dbReference>
<dbReference type="GO" id="GO:0016779">
    <property type="term" value="F:nucleotidyltransferase activity"/>
    <property type="evidence" value="ECO:0007669"/>
    <property type="project" value="UniProtKB-KW"/>
</dbReference>
<keyword evidence="2" id="KW-0240">DNA-directed RNA polymerase</keyword>
<dbReference type="InterPro" id="IPR007046">
    <property type="entry name" value="RNA_pol_sigma_54_core-bd"/>
</dbReference>
<keyword evidence="5" id="KW-0805">Transcription regulation</keyword>
<reference evidence="12" key="1">
    <citation type="submission" date="2016-10" db="EMBL/GenBank/DDBJ databases">
        <authorList>
            <person name="Varghese N."/>
            <person name="Submissions S."/>
        </authorList>
    </citation>
    <scope>NUCLEOTIDE SEQUENCE [LARGE SCALE GENOMIC DNA]</scope>
    <source>
        <strain evidence="12">DSM 44232</strain>
    </source>
</reference>
<dbReference type="Gene3D" id="1.10.10.1330">
    <property type="entry name" value="RNA polymerase sigma-54 factor, core-binding domain"/>
    <property type="match status" value="1"/>
</dbReference>
<dbReference type="STRING" id="84724.SAMN04488564_12228"/>
<dbReference type="GO" id="GO:0016987">
    <property type="term" value="F:sigma factor activity"/>
    <property type="evidence" value="ECO:0007669"/>
    <property type="project" value="UniProtKB-KW"/>
</dbReference>
<dbReference type="Proteomes" id="UP000198583">
    <property type="component" value="Unassembled WGS sequence"/>
</dbReference>
<evidence type="ECO:0000256" key="8">
    <source>
        <dbReference type="ARBA" id="ARBA00023163"/>
    </source>
</evidence>
<keyword evidence="4" id="KW-0548">Nucleotidyltransferase</keyword>
<keyword evidence="7" id="KW-0238">DNA-binding</keyword>
<dbReference type="RefSeq" id="WP_143139095.1">
    <property type="nucleotide sequence ID" value="NZ_FOYL01000022.1"/>
</dbReference>
<organism evidence="11 12">
    <name type="scientific">Lentzea waywayandensis</name>
    <dbReference type="NCBI Taxonomy" id="84724"/>
    <lineage>
        <taxon>Bacteria</taxon>
        <taxon>Bacillati</taxon>
        <taxon>Actinomycetota</taxon>
        <taxon>Actinomycetes</taxon>
        <taxon>Pseudonocardiales</taxon>
        <taxon>Pseudonocardiaceae</taxon>
        <taxon>Lentzea</taxon>
    </lineage>
</organism>
<evidence type="ECO:0000256" key="4">
    <source>
        <dbReference type="ARBA" id="ARBA00022695"/>
    </source>
</evidence>
<dbReference type="GO" id="GO:0001216">
    <property type="term" value="F:DNA-binding transcription activator activity"/>
    <property type="evidence" value="ECO:0007669"/>
    <property type="project" value="InterPro"/>
</dbReference>
<evidence type="ECO:0000256" key="1">
    <source>
        <dbReference type="ARBA" id="ARBA00008798"/>
    </source>
</evidence>
<dbReference type="InterPro" id="IPR000394">
    <property type="entry name" value="RNA_pol_sigma_54"/>
</dbReference>
<feature type="domain" description="RNA polymerase sigma factor 54 DNA-binding" evidence="9">
    <location>
        <begin position="286"/>
        <end position="422"/>
    </location>
</feature>
<evidence type="ECO:0000313" key="11">
    <source>
        <dbReference type="EMBL" id="SFR29839.1"/>
    </source>
</evidence>
<dbReference type="PROSITE" id="PS50044">
    <property type="entry name" value="SIGMA54_3"/>
    <property type="match status" value="1"/>
</dbReference>
<dbReference type="PANTHER" id="PTHR32248:SF4">
    <property type="entry name" value="RNA POLYMERASE SIGMA-54 FACTOR"/>
    <property type="match status" value="1"/>
</dbReference>
<gene>
    <name evidence="11" type="ORF">SAMN04488564_12228</name>
</gene>
<keyword evidence="3" id="KW-0808">Transferase</keyword>
<dbReference type="Pfam" id="PF04552">
    <property type="entry name" value="Sigma54_DBD"/>
    <property type="match status" value="1"/>
</dbReference>
<evidence type="ECO:0000259" key="10">
    <source>
        <dbReference type="Pfam" id="PF04963"/>
    </source>
</evidence>
<evidence type="ECO:0000313" key="12">
    <source>
        <dbReference type="Proteomes" id="UP000198583"/>
    </source>
</evidence>
<evidence type="ECO:0000256" key="6">
    <source>
        <dbReference type="ARBA" id="ARBA00023082"/>
    </source>
</evidence>